<dbReference type="Proteomes" id="UP001498398">
    <property type="component" value="Unassembled WGS sequence"/>
</dbReference>
<reference evidence="1 2" key="1">
    <citation type="submission" date="2024-01" db="EMBL/GenBank/DDBJ databases">
        <title>A draft genome for the cacao thread blight pathogen Marasmiellus scandens.</title>
        <authorList>
            <person name="Baruah I.K."/>
            <person name="Leung J."/>
            <person name="Bukari Y."/>
            <person name="Amoako-Attah I."/>
            <person name="Meinhardt L.W."/>
            <person name="Bailey B.A."/>
            <person name="Cohen S.P."/>
        </authorList>
    </citation>
    <scope>NUCLEOTIDE SEQUENCE [LARGE SCALE GENOMIC DNA]</scope>
    <source>
        <strain evidence="1 2">GH-19</strain>
    </source>
</reference>
<evidence type="ECO:0000313" key="2">
    <source>
        <dbReference type="Proteomes" id="UP001498398"/>
    </source>
</evidence>
<dbReference type="EMBL" id="JBANRG010000102">
    <property type="protein sequence ID" value="KAK7435750.1"/>
    <property type="molecule type" value="Genomic_DNA"/>
</dbReference>
<accession>A0ABR1INL3</accession>
<protein>
    <submittedName>
        <fullName evidence="1">Uncharacterized protein</fullName>
    </submittedName>
</protein>
<name>A0ABR1INL3_9AGAR</name>
<comment type="caution">
    <text evidence="1">The sequence shown here is derived from an EMBL/GenBank/DDBJ whole genome shotgun (WGS) entry which is preliminary data.</text>
</comment>
<keyword evidence="2" id="KW-1185">Reference proteome</keyword>
<gene>
    <name evidence="1" type="ORF">VKT23_019447</name>
</gene>
<evidence type="ECO:0000313" key="1">
    <source>
        <dbReference type="EMBL" id="KAK7435750.1"/>
    </source>
</evidence>
<proteinExistence type="predicted"/>
<sequence length="244" mass="28293">MDYIEVSSDEEMEDPKASSQALLARAFLPCVDPDNNRGDWDWVKDRTRPPDAREYQGTWQLPDIPLGQENGWLWLFASCYQVSHEESTLVHRRYSNAAHAAIASRSALTAEIVTWDDPPLMLLRTQEADIDDASWCRDQVHKCQNRRGPIPSFSGMDIQRRRLATFAELRLVHKELRESRDRLYHLGKAWWEIRGYHQEIEGRIWKEISSENKRHEDLQASFVSLDEMAVNLCFLTGVALLHGC</sequence>
<organism evidence="1 2">
    <name type="scientific">Marasmiellus scandens</name>
    <dbReference type="NCBI Taxonomy" id="2682957"/>
    <lineage>
        <taxon>Eukaryota</taxon>
        <taxon>Fungi</taxon>
        <taxon>Dikarya</taxon>
        <taxon>Basidiomycota</taxon>
        <taxon>Agaricomycotina</taxon>
        <taxon>Agaricomycetes</taxon>
        <taxon>Agaricomycetidae</taxon>
        <taxon>Agaricales</taxon>
        <taxon>Marasmiineae</taxon>
        <taxon>Omphalotaceae</taxon>
        <taxon>Marasmiellus</taxon>
    </lineage>
</organism>